<reference evidence="3" key="2">
    <citation type="submission" date="2021-04" db="EMBL/GenBank/DDBJ databases">
        <authorList>
            <person name="Gilroy R."/>
        </authorList>
    </citation>
    <scope>NUCLEOTIDE SEQUENCE</scope>
    <source>
        <strain evidence="3">1719</strain>
    </source>
</reference>
<dbReference type="GO" id="GO:0016491">
    <property type="term" value="F:oxidoreductase activity"/>
    <property type="evidence" value="ECO:0007669"/>
    <property type="project" value="InterPro"/>
</dbReference>
<dbReference type="Proteomes" id="UP000824156">
    <property type="component" value="Unassembled WGS sequence"/>
</dbReference>
<dbReference type="Gene3D" id="2.40.30.10">
    <property type="entry name" value="Translation factors"/>
    <property type="match status" value="1"/>
</dbReference>
<evidence type="ECO:0000256" key="1">
    <source>
        <dbReference type="ARBA" id="ARBA00035644"/>
    </source>
</evidence>
<dbReference type="InterPro" id="IPR017927">
    <property type="entry name" value="FAD-bd_FR_type"/>
</dbReference>
<accession>A0A9D1WCJ2</accession>
<dbReference type="Gene3D" id="3.40.50.80">
    <property type="entry name" value="Nucleotide-binding domain of ferredoxin-NADP reductase (FNR) module"/>
    <property type="match status" value="1"/>
</dbReference>
<proteinExistence type="inferred from homology"/>
<gene>
    <name evidence="3" type="ORF">H9853_12425</name>
</gene>
<dbReference type="CDD" id="cd06193">
    <property type="entry name" value="siderophore_interacting"/>
    <property type="match status" value="1"/>
</dbReference>
<dbReference type="Pfam" id="PF08021">
    <property type="entry name" value="FAD_binding_9"/>
    <property type="match status" value="1"/>
</dbReference>
<dbReference type="InterPro" id="IPR039261">
    <property type="entry name" value="FNR_nucleotide-bd"/>
</dbReference>
<feature type="domain" description="FAD-binding FR-type" evidence="2">
    <location>
        <begin position="6"/>
        <end position="135"/>
    </location>
</feature>
<reference evidence="3" key="1">
    <citation type="journal article" date="2021" name="PeerJ">
        <title>Extensive microbial diversity within the chicken gut microbiome revealed by metagenomics and culture.</title>
        <authorList>
            <person name="Gilroy R."/>
            <person name="Ravi A."/>
            <person name="Getino M."/>
            <person name="Pursley I."/>
            <person name="Horton D.L."/>
            <person name="Alikhan N.F."/>
            <person name="Baker D."/>
            <person name="Gharbi K."/>
            <person name="Hall N."/>
            <person name="Watson M."/>
            <person name="Adriaenssens E.M."/>
            <person name="Foster-Nyarko E."/>
            <person name="Jarju S."/>
            <person name="Secka A."/>
            <person name="Antonio M."/>
            <person name="Oren A."/>
            <person name="Chaudhuri R.R."/>
            <person name="La Ragione R."/>
            <person name="Hildebrand F."/>
            <person name="Pallen M.J."/>
        </authorList>
    </citation>
    <scope>NUCLEOTIDE SEQUENCE</scope>
    <source>
        <strain evidence="3">1719</strain>
    </source>
</reference>
<dbReference type="InterPro" id="IPR007037">
    <property type="entry name" value="SIP_rossman_dom"/>
</dbReference>
<protein>
    <submittedName>
        <fullName evidence="3">Siderophore-interacting protein</fullName>
    </submittedName>
</protein>
<dbReference type="SUPFAM" id="SSF63380">
    <property type="entry name" value="Riboflavin synthase domain-like"/>
    <property type="match status" value="1"/>
</dbReference>
<name>A0A9D1WCJ2_9SPHI</name>
<evidence type="ECO:0000313" key="4">
    <source>
        <dbReference type="Proteomes" id="UP000824156"/>
    </source>
</evidence>
<dbReference type="Pfam" id="PF04954">
    <property type="entry name" value="SIP"/>
    <property type="match status" value="1"/>
</dbReference>
<evidence type="ECO:0000259" key="2">
    <source>
        <dbReference type="PROSITE" id="PS51384"/>
    </source>
</evidence>
<dbReference type="EMBL" id="DXEZ01000349">
    <property type="protein sequence ID" value="HIX55817.1"/>
    <property type="molecule type" value="Genomic_DNA"/>
</dbReference>
<dbReference type="InterPro" id="IPR013113">
    <property type="entry name" value="SIP_FAD-bd"/>
</dbReference>
<comment type="similarity">
    <text evidence="1">Belongs to the SIP oxidoreductase family.</text>
</comment>
<dbReference type="InterPro" id="IPR017938">
    <property type="entry name" value="Riboflavin_synthase-like_b-brl"/>
</dbReference>
<dbReference type="InterPro" id="IPR039374">
    <property type="entry name" value="SIP_fam"/>
</dbReference>
<sequence length="271" mass="30454">MVSNNVIRGTFKLVRKERLSANFIRAILYSPEAELFKDCRIGANNKLFIAPKGVNEIHFPTVDPNTGKRELAPEDVRPAIRTYTHRGIDLENNHLIIDFVNHGVNGPASAWAVQAKEGDIIGVAMKGSTRELVPADRNWYLLVGDATALPVISCILESLPAGARGACYLEVPSDKDIIKLEKPQAFDVNWIINPNPERGSNLAATVKNCVLQEEQSRFAFIATEYSTVKSLRSYFREEKKWPTQDLYAYSYWKAGEAEDRSTVARREERNS</sequence>
<evidence type="ECO:0000313" key="3">
    <source>
        <dbReference type="EMBL" id="HIX55817.1"/>
    </source>
</evidence>
<dbReference type="AlphaFoldDB" id="A0A9D1WCJ2"/>
<organism evidence="3 4">
    <name type="scientific">Candidatus Sphingobacterium stercoripullorum</name>
    <dbReference type="NCBI Taxonomy" id="2838759"/>
    <lineage>
        <taxon>Bacteria</taxon>
        <taxon>Pseudomonadati</taxon>
        <taxon>Bacteroidota</taxon>
        <taxon>Sphingobacteriia</taxon>
        <taxon>Sphingobacteriales</taxon>
        <taxon>Sphingobacteriaceae</taxon>
        <taxon>Sphingobacterium</taxon>
    </lineage>
</organism>
<comment type="caution">
    <text evidence="3">The sequence shown here is derived from an EMBL/GenBank/DDBJ whole genome shotgun (WGS) entry which is preliminary data.</text>
</comment>
<dbReference type="PANTHER" id="PTHR30157:SF0">
    <property type="entry name" value="NADPH-DEPENDENT FERRIC-CHELATE REDUCTASE"/>
    <property type="match status" value="1"/>
</dbReference>
<dbReference type="PROSITE" id="PS51384">
    <property type="entry name" value="FAD_FR"/>
    <property type="match status" value="1"/>
</dbReference>
<dbReference type="PANTHER" id="PTHR30157">
    <property type="entry name" value="FERRIC REDUCTASE, NADPH-DEPENDENT"/>
    <property type="match status" value="1"/>
</dbReference>